<dbReference type="PANTHER" id="PTHR31086">
    <property type="entry name" value="ALUMINUM-ACTIVATED MALATE TRANSPORTER 10"/>
    <property type="match status" value="1"/>
</dbReference>
<keyword evidence="8" id="KW-0407">Ion channel</keyword>
<keyword evidence="6" id="KW-0406">Ion transport</keyword>
<name>A0A7J6RC27_PEROL</name>
<feature type="transmembrane region" description="Helical" evidence="9">
    <location>
        <begin position="162"/>
        <end position="183"/>
    </location>
</feature>
<evidence type="ECO:0000256" key="6">
    <source>
        <dbReference type="ARBA" id="ARBA00023065"/>
    </source>
</evidence>
<comment type="caution">
    <text evidence="10">The sequence shown here is derived from an EMBL/GenBank/DDBJ whole genome shotgun (WGS) entry which is preliminary data.</text>
</comment>
<feature type="transmembrane region" description="Helical" evidence="9">
    <location>
        <begin position="509"/>
        <end position="530"/>
    </location>
</feature>
<dbReference type="EMBL" id="JABANM010023282">
    <property type="protein sequence ID" value="KAF4718155.1"/>
    <property type="molecule type" value="Genomic_DNA"/>
</dbReference>
<dbReference type="GO" id="GO:0034220">
    <property type="term" value="P:monoatomic ion transmembrane transport"/>
    <property type="evidence" value="ECO:0007669"/>
    <property type="project" value="UniProtKB-KW"/>
</dbReference>
<feature type="transmembrane region" description="Helical" evidence="9">
    <location>
        <begin position="101"/>
        <end position="119"/>
    </location>
</feature>
<evidence type="ECO:0000256" key="9">
    <source>
        <dbReference type="SAM" id="Phobius"/>
    </source>
</evidence>
<keyword evidence="3" id="KW-0813">Transport</keyword>
<feature type="transmembrane region" description="Helical" evidence="9">
    <location>
        <begin position="413"/>
        <end position="433"/>
    </location>
</feature>
<feature type="transmembrane region" description="Helical" evidence="9">
    <location>
        <begin position="68"/>
        <end position="89"/>
    </location>
</feature>
<feature type="transmembrane region" description="Helical" evidence="9">
    <location>
        <begin position="131"/>
        <end position="150"/>
    </location>
</feature>
<reference evidence="10 11" key="1">
    <citation type="submission" date="2020-04" db="EMBL/GenBank/DDBJ databases">
        <title>Perkinsus olseni comparative genomics.</title>
        <authorList>
            <person name="Bogema D.R."/>
        </authorList>
    </citation>
    <scope>NUCLEOTIDE SEQUENCE [LARGE SCALE GENOMIC DNA]</scope>
    <source>
        <strain evidence="10">ATCC PRA-205</strain>
    </source>
</reference>
<feature type="transmembrane region" description="Helical" evidence="9">
    <location>
        <begin position="12"/>
        <end position="33"/>
    </location>
</feature>
<evidence type="ECO:0000256" key="2">
    <source>
        <dbReference type="ARBA" id="ARBA00007079"/>
    </source>
</evidence>
<feature type="transmembrane region" description="Helical" evidence="9">
    <location>
        <begin position="470"/>
        <end position="489"/>
    </location>
</feature>
<keyword evidence="4 9" id="KW-0812">Transmembrane</keyword>
<evidence type="ECO:0000256" key="7">
    <source>
        <dbReference type="ARBA" id="ARBA00023136"/>
    </source>
</evidence>
<protein>
    <recommendedName>
        <fullName evidence="12">Aluminum-activated malate transporter 1</fullName>
    </recommendedName>
</protein>
<gene>
    <name evidence="10" type="ORF">FOZ62_025902</name>
</gene>
<dbReference type="Proteomes" id="UP000574390">
    <property type="component" value="Unassembled WGS sequence"/>
</dbReference>
<evidence type="ECO:0000256" key="3">
    <source>
        <dbReference type="ARBA" id="ARBA00022448"/>
    </source>
</evidence>
<dbReference type="InterPro" id="IPR020966">
    <property type="entry name" value="ALMT"/>
</dbReference>
<evidence type="ECO:0000256" key="5">
    <source>
        <dbReference type="ARBA" id="ARBA00022989"/>
    </source>
</evidence>
<sequence>MSLYSSLSLTGAQFLTGIVGAFTIAVGAIPLMVPIDQSKREILIYTMQGPVWALFSTHLNFQATASHCLRSLFGTWFASAVGCLYYLIVRSMCGGGSIENYQREAAIAFAIPFTFLIALCHRSSACKLRKVIGFEAAASSFFTPVALFLGKPYEEALWNSIFESYGIIVSFVTIALLDLFALLPQAGTSPLRDFDLATSDFFDVLCMSMMSGNRHASTVDAAQSRFEKALNRASASTKSAKVRSMLWRMASFLYSLRKSVAEGVYPEAIFNKLWKPTAADLLELRSGIRAALLSDDGHDTREAVGVREEAASFKASLRGASVTARKAMREHNGIISTEEMARFNFAEEAVLHFAYIVADYTAARNEEMAPGKLDKGCRQLKVVRWCNDLFEFCVNWWKEPFFESNGMTLWEKLIYPAKITLTGTLTSIVLLLWGRVYPYMMSHVFWGFIAALFCMLPNTGATFNKVLRRIGGTLCALIAAVVCIFANPFNKAAFFVELLIVAFFGKVGSTFHAVGYGGPVFVLTWIIVAFQPSVTMPQPEEDTLWGVGWRMALTLVGVGMTSVLSCVVFPVFASVQLDTVSEETLKEQAKRVTDAVRQLVRLSDGDSKSSIVDEREELGELLSRTSNTRAALKEDAFAEVIVFGQWVMSGKEKRILQAQKSLDSLAKSTVCAYGACITCTSEIGQPATTELLAAISPHLEALATALERSIAQLEICLGGGKDGEAITLDAEVHLQMLRCKDSFNERREMLVSKFKEGSDRFNEVVDSGGSILYHALYALYLFTEEWNALEIFLASRNHTVNYPSEPAVELRRG</sequence>
<dbReference type="GO" id="GO:0015743">
    <property type="term" value="P:malate transport"/>
    <property type="evidence" value="ECO:0007669"/>
    <property type="project" value="InterPro"/>
</dbReference>
<keyword evidence="5 9" id="KW-1133">Transmembrane helix</keyword>
<proteinExistence type="inferred from homology"/>
<keyword evidence="7 9" id="KW-0472">Membrane</keyword>
<evidence type="ECO:0000256" key="8">
    <source>
        <dbReference type="ARBA" id="ARBA00023303"/>
    </source>
</evidence>
<dbReference type="GO" id="GO:0016020">
    <property type="term" value="C:membrane"/>
    <property type="evidence" value="ECO:0007669"/>
    <property type="project" value="UniProtKB-SubCell"/>
</dbReference>
<evidence type="ECO:0000256" key="4">
    <source>
        <dbReference type="ARBA" id="ARBA00022692"/>
    </source>
</evidence>
<evidence type="ECO:0000313" key="11">
    <source>
        <dbReference type="Proteomes" id="UP000574390"/>
    </source>
</evidence>
<feature type="transmembrane region" description="Helical" evidence="9">
    <location>
        <begin position="551"/>
        <end position="573"/>
    </location>
</feature>
<accession>A0A7J6RC27</accession>
<evidence type="ECO:0000256" key="1">
    <source>
        <dbReference type="ARBA" id="ARBA00004141"/>
    </source>
</evidence>
<organism evidence="10 11">
    <name type="scientific">Perkinsus olseni</name>
    <name type="common">Perkinsus atlanticus</name>
    <dbReference type="NCBI Taxonomy" id="32597"/>
    <lineage>
        <taxon>Eukaryota</taxon>
        <taxon>Sar</taxon>
        <taxon>Alveolata</taxon>
        <taxon>Perkinsozoa</taxon>
        <taxon>Perkinsea</taxon>
        <taxon>Perkinsida</taxon>
        <taxon>Perkinsidae</taxon>
        <taxon>Perkinsus</taxon>
    </lineage>
</organism>
<evidence type="ECO:0008006" key="12">
    <source>
        <dbReference type="Google" id="ProtNLM"/>
    </source>
</evidence>
<comment type="similarity">
    <text evidence="2">Belongs to the aromatic acid exporter (TC 2.A.85) family.</text>
</comment>
<comment type="subcellular location">
    <subcellularLocation>
        <location evidence="1">Membrane</location>
        <topology evidence="1">Multi-pass membrane protein</topology>
    </subcellularLocation>
</comment>
<evidence type="ECO:0000313" key="10">
    <source>
        <dbReference type="EMBL" id="KAF4718155.1"/>
    </source>
</evidence>
<feature type="transmembrane region" description="Helical" evidence="9">
    <location>
        <begin position="439"/>
        <end position="458"/>
    </location>
</feature>
<dbReference type="Pfam" id="PF11744">
    <property type="entry name" value="ALMT"/>
    <property type="match status" value="1"/>
</dbReference>
<dbReference type="AlphaFoldDB" id="A0A7J6RC27"/>